<dbReference type="AlphaFoldDB" id="R9BT31"/>
<evidence type="ECO:0000313" key="2">
    <source>
        <dbReference type="Proteomes" id="UP000013988"/>
    </source>
</evidence>
<proteinExistence type="predicted"/>
<name>R9BT31_9CLOT</name>
<accession>R9BT31</accession>
<reference evidence="1 2" key="1">
    <citation type="submission" date="2013-03" db="EMBL/GenBank/DDBJ databases">
        <title>Whole genome shotgun sequencing of Clostridium sartagoforme AAU1.</title>
        <authorList>
            <person name="Joshi C.G."/>
            <person name="Duggirala S.M."/>
            <person name="Nathani N.M."/>
            <person name="Bhatt V.D."/>
            <person name="Patel A.K."/>
            <person name="Pandya P.R."/>
            <person name="KaPatel J.A."/>
        </authorList>
    </citation>
    <scope>NUCLEOTIDE SEQUENCE [LARGE SCALE GENOMIC DNA]</scope>
    <source>
        <strain evidence="1 2">AAU1</strain>
    </source>
</reference>
<sequence>MYNIIIHKYTRWEEQAFLNGVVAGLLSKEEYEKIGYMNKAGI</sequence>
<evidence type="ECO:0000313" key="1">
    <source>
        <dbReference type="EMBL" id="EOR20294.1"/>
    </source>
</evidence>
<protein>
    <recommendedName>
        <fullName evidence="3">XkdX family protein</fullName>
    </recommendedName>
</protein>
<organism evidence="1 2">
    <name type="scientific">Clostridium sartagoforme AAU1</name>
    <dbReference type="NCBI Taxonomy" id="1202534"/>
    <lineage>
        <taxon>Bacteria</taxon>
        <taxon>Bacillati</taxon>
        <taxon>Bacillota</taxon>
        <taxon>Clostridia</taxon>
        <taxon>Eubacteriales</taxon>
        <taxon>Clostridiaceae</taxon>
        <taxon>Clostridium</taxon>
    </lineage>
</organism>
<gene>
    <name evidence="1" type="ORF">A500_17760</name>
</gene>
<dbReference type="Proteomes" id="UP000013988">
    <property type="component" value="Unassembled WGS sequence"/>
</dbReference>
<feature type="non-terminal residue" evidence="1">
    <location>
        <position position="42"/>
    </location>
</feature>
<comment type="caution">
    <text evidence="1">The sequence shown here is derived from an EMBL/GenBank/DDBJ whole genome shotgun (WGS) entry which is preliminary data.</text>
</comment>
<evidence type="ECO:0008006" key="3">
    <source>
        <dbReference type="Google" id="ProtNLM"/>
    </source>
</evidence>
<dbReference type="EMBL" id="ASRV01000212">
    <property type="protein sequence ID" value="EOR20294.1"/>
    <property type="molecule type" value="Genomic_DNA"/>
</dbReference>
<keyword evidence="2" id="KW-1185">Reference proteome</keyword>